<name>A0A0E9VCR0_ANGAN</name>
<accession>A0A0E9VCR0</accession>
<dbReference type="EMBL" id="GBXM01032673">
    <property type="protein sequence ID" value="JAH75904.1"/>
    <property type="molecule type" value="Transcribed_RNA"/>
</dbReference>
<evidence type="ECO:0000313" key="1">
    <source>
        <dbReference type="EMBL" id="JAH75904.1"/>
    </source>
</evidence>
<sequence length="16" mass="1725">MTAKQGEQGLCDCMPL</sequence>
<proteinExistence type="predicted"/>
<dbReference type="AlphaFoldDB" id="A0A0E9VCR0"/>
<organism evidence="1">
    <name type="scientific">Anguilla anguilla</name>
    <name type="common">European freshwater eel</name>
    <name type="synonym">Muraena anguilla</name>
    <dbReference type="NCBI Taxonomy" id="7936"/>
    <lineage>
        <taxon>Eukaryota</taxon>
        <taxon>Metazoa</taxon>
        <taxon>Chordata</taxon>
        <taxon>Craniata</taxon>
        <taxon>Vertebrata</taxon>
        <taxon>Euteleostomi</taxon>
        <taxon>Actinopterygii</taxon>
        <taxon>Neopterygii</taxon>
        <taxon>Teleostei</taxon>
        <taxon>Anguilliformes</taxon>
        <taxon>Anguillidae</taxon>
        <taxon>Anguilla</taxon>
    </lineage>
</organism>
<reference evidence="1" key="2">
    <citation type="journal article" date="2015" name="Fish Shellfish Immunol.">
        <title>Early steps in the European eel (Anguilla anguilla)-Vibrio vulnificus interaction in the gills: Role of the RtxA13 toxin.</title>
        <authorList>
            <person name="Callol A."/>
            <person name="Pajuelo D."/>
            <person name="Ebbesson L."/>
            <person name="Teles M."/>
            <person name="MacKenzie S."/>
            <person name="Amaro C."/>
        </authorList>
    </citation>
    <scope>NUCLEOTIDE SEQUENCE</scope>
</reference>
<reference evidence="1" key="1">
    <citation type="submission" date="2014-11" db="EMBL/GenBank/DDBJ databases">
        <authorList>
            <person name="Amaro Gonzalez C."/>
        </authorList>
    </citation>
    <scope>NUCLEOTIDE SEQUENCE</scope>
</reference>
<protein>
    <submittedName>
        <fullName evidence="1">Uncharacterized protein</fullName>
    </submittedName>
</protein>